<dbReference type="OrthoDB" id="7273604at2"/>
<sequence>MTYGWADAVGNLGVLLVLASYLGLQLGRIDSQGVAYSACNAVGAVLLLVSLTVNFNLSSVIIEIFWLAISAVGLWRGWRRRAGRQGSAE</sequence>
<feature type="domain" description="CBU-0592-like" evidence="2">
    <location>
        <begin position="6"/>
        <end position="81"/>
    </location>
</feature>
<evidence type="ECO:0000313" key="4">
    <source>
        <dbReference type="Proteomes" id="UP000092952"/>
    </source>
</evidence>
<dbReference type="KEGG" id="gbi:PG2T_10275"/>
<reference evidence="4" key="1">
    <citation type="submission" date="2016-03" db="EMBL/GenBank/DDBJ databases">
        <title>Complete genome sequence of Solimmundus cernigliae, representing a novel lineage of polycyclic aromatic hydrocarbon degraders within the Gammaproteobacteria.</title>
        <authorList>
            <person name="Singleton D.R."/>
            <person name="Dickey A.N."/>
            <person name="Scholl E.H."/>
            <person name="Wright F.A."/>
            <person name="Aitken M.D."/>
        </authorList>
    </citation>
    <scope>NUCLEOTIDE SEQUENCE [LARGE SCALE GENOMIC DNA]</scope>
    <source>
        <strain evidence="4">TR3.2</strain>
    </source>
</reference>
<dbReference type="Pfam" id="PF26604">
    <property type="entry name" value="CBU_0592"/>
    <property type="match status" value="1"/>
</dbReference>
<organism evidence="3 4">
    <name type="scientific">Immundisolibacter cernigliae</name>
    <dbReference type="NCBI Taxonomy" id="1810504"/>
    <lineage>
        <taxon>Bacteria</taxon>
        <taxon>Pseudomonadati</taxon>
        <taxon>Pseudomonadota</taxon>
        <taxon>Gammaproteobacteria</taxon>
        <taxon>Immundisolibacterales</taxon>
        <taxon>Immundisolibacteraceae</taxon>
        <taxon>Immundisolibacter</taxon>
    </lineage>
</organism>
<feature type="transmembrane region" description="Helical" evidence="1">
    <location>
        <begin position="33"/>
        <end position="51"/>
    </location>
</feature>
<keyword evidence="1" id="KW-1133">Transmembrane helix</keyword>
<dbReference type="InterPro" id="IPR058058">
    <property type="entry name" value="CBU_0592-like"/>
</dbReference>
<dbReference type="InParanoid" id="A0A1B1YY58"/>
<dbReference type="STRING" id="1810504.PG2T_10275"/>
<dbReference type="AlphaFoldDB" id="A0A1B1YY58"/>
<protein>
    <recommendedName>
        <fullName evidence="2">CBU-0592-like domain-containing protein</fullName>
    </recommendedName>
</protein>
<evidence type="ECO:0000259" key="2">
    <source>
        <dbReference type="Pfam" id="PF26604"/>
    </source>
</evidence>
<dbReference type="Proteomes" id="UP000092952">
    <property type="component" value="Chromosome"/>
</dbReference>
<dbReference type="RefSeq" id="WP_068808163.1">
    <property type="nucleotide sequence ID" value="NZ_CP014671.1"/>
</dbReference>
<proteinExistence type="predicted"/>
<keyword evidence="4" id="KW-1185">Reference proteome</keyword>
<evidence type="ECO:0000313" key="3">
    <source>
        <dbReference type="EMBL" id="ANX05593.1"/>
    </source>
</evidence>
<feature type="transmembrane region" description="Helical" evidence="1">
    <location>
        <begin position="6"/>
        <end position="24"/>
    </location>
</feature>
<name>A0A1B1YY58_9GAMM</name>
<accession>A0A1B1YY58</accession>
<feature type="transmembrane region" description="Helical" evidence="1">
    <location>
        <begin position="57"/>
        <end position="75"/>
    </location>
</feature>
<keyword evidence="1" id="KW-0812">Transmembrane</keyword>
<evidence type="ECO:0000256" key="1">
    <source>
        <dbReference type="SAM" id="Phobius"/>
    </source>
</evidence>
<gene>
    <name evidence="3" type="ORF">PG2T_10275</name>
</gene>
<dbReference type="NCBIfam" id="NF047864">
    <property type="entry name" value="CBU_0592_membra"/>
    <property type="match status" value="1"/>
</dbReference>
<keyword evidence="1" id="KW-0472">Membrane</keyword>
<dbReference type="EMBL" id="CP014671">
    <property type="protein sequence ID" value="ANX05593.1"/>
    <property type="molecule type" value="Genomic_DNA"/>
</dbReference>